<dbReference type="PANTHER" id="PTHR47197">
    <property type="entry name" value="PROTEIN NIRF"/>
    <property type="match status" value="1"/>
</dbReference>
<dbReference type="Proteomes" id="UP001500929">
    <property type="component" value="Unassembled WGS sequence"/>
</dbReference>
<organism evidence="1 2">
    <name type="scientific">Herbiconiux moechotypicola</name>
    <dbReference type="NCBI Taxonomy" id="637393"/>
    <lineage>
        <taxon>Bacteria</taxon>
        <taxon>Bacillati</taxon>
        <taxon>Actinomycetota</taxon>
        <taxon>Actinomycetes</taxon>
        <taxon>Micrococcales</taxon>
        <taxon>Microbacteriaceae</taxon>
        <taxon>Herbiconiux</taxon>
    </lineage>
</organism>
<dbReference type="SUPFAM" id="SSF51004">
    <property type="entry name" value="C-terminal (heme d1) domain of cytochrome cd1-nitrite reductase"/>
    <property type="match status" value="1"/>
</dbReference>
<dbReference type="InterPro" id="IPR015943">
    <property type="entry name" value="WD40/YVTN_repeat-like_dom_sf"/>
</dbReference>
<comment type="caution">
    <text evidence="1">The sequence shown here is derived from an EMBL/GenBank/DDBJ whole genome shotgun (WGS) entry which is preliminary data.</text>
</comment>
<sequence length="665" mass="67556">MRWILASTAAVGVVVGLITVGQPASATNFVLAKIRIVSETRPDPAPVDVAVDPRSHQAYVANTFEGTVSVIDTVSREVTATIPHGATSIGDGPSSVAIDEAGRKAYVVNYNSDTVSVIDIPTNRVLKVLPHDSTRGIGAHPSAIEIDTTLRRAYVTNLVDGTVSVIDTVSDTVIDVIAHDPVAGIGTFLIGIAIDQELHRAYVTNNSDDTVSVIDTRRNNVIAVIPHDAGRGIGDAPREIAVDTGTHRAFVTNSGDNTISVIDTRSNSVVAVLPHDESAGIPSGAWWVTADSVGGQVLVASKDRIVAIDTSSLKITRTIERSTSADFGYGAGGMVVDPGRRELLVTASVTNTVAVIDIDTTAALSRLSGVDRFDGSAAVSRREFASGGDVVYVASGATFPDALSGSAAAAAKKAPVLLVARDTVPTAVGAELARLRPKRIVVLGGTASVGDAVERALRSYAPVTRLGGADRYEVSARISQDAFPAATPVAYVASGEVFPDALAGGAASAAGGGGASLLLVTRDSVPAVVAAELRRLAPGKIVVLGGESTVSARVATELGAIAPTSRIAGPDRYAGSAAVSRAAYPSGAPAVFVASGAVFPDALAGGSAAAANGAPILLVAPDSVPTSVADEITRLGARRIVVLGGTNTVSPAVLTRLRALLGQAG</sequence>
<reference evidence="1 2" key="1">
    <citation type="journal article" date="2019" name="Int. J. Syst. Evol. Microbiol.">
        <title>The Global Catalogue of Microorganisms (GCM) 10K type strain sequencing project: providing services to taxonomists for standard genome sequencing and annotation.</title>
        <authorList>
            <consortium name="The Broad Institute Genomics Platform"/>
            <consortium name="The Broad Institute Genome Sequencing Center for Infectious Disease"/>
            <person name="Wu L."/>
            <person name="Ma J."/>
        </authorList>
    </citation>
    <scope>NUCLEOTIDE SEQUENCE [LARGE SCALE GENOMIC DNA]</scope>
    <source>
        <strain evidence="1 2">JCM 16117</strain>
    </source>
</reference>
<accession>A0ABN3DKX7</accession>
<dbReference type="Pfam" id="PF04122">
    <property type="entry name" value="CW_binding_2"/>
    <property type="match status" value="3"/>
</dbReference>
<proteinExistence type="predicted"/>
<dbReference type="Gene3D" id="2.130.10.10">
    <property type="entry name" value="YVTN repeat-like/Quinoprotein amine dehydrogenase"/>
    <property type="match status" value="3"/>
</dbReference>
<dbReference type="EMBL" id="BAAAQY010000005">
    <property type="protein sequence ID" value="GAA2235185.1"/>
    <property type="molecule type" value="Genomic_DNA"/>
</dbReference>
<dbReference type="InterPro" id="IPR011048">
    <property type="entry name" value="Haem_d1_sf"/>
</dbReference>
<dbReference type="NCBIfam" id="TIGR02276">
    <property type="entry name" value="beta_rpt_yvtn"/>
    <property type="match status" value="2"/>
</dbReference>
<dbReference type="PANTHER" id="PTHR47197:SF3">
    <property type="entry name" value="DIHYDRO-HEME D1 DEHYDROGENASE"/>
    <property type="match status" value="1"/>
</dbReference>
<dbReference type="InterPro" id="IPR051200">
    <property type="entry name" value="Host-pathogen_enzymatic-act"/>
</dbReference>
<evidence type="ECO:0000313" key="2">
    <source>
        <dbReference type="Proteomes" id="UP001500929"/>
    </source>
</evidence>
<evidence type="ECO:0000313" key="1">
    <source>
        <dbReference type="EMBL" id="GAA2235185.1"/>
    </source>
</evidence>
<protein>
    <submittedName>
        <fullName evidence="1">Uncharacterized protein</fullName>
    </submittedName>
</protein>
<dbReference type="InterPro" id="IPR011964">
    <property type="entry name" value="YVTN_b-propeller_repeat"/>
</dbReference>
<keyword evidence="2" id="KW-1185">Reference proteome</keyword>
<gene>
    <name evidence="1" type="ORF">GCM10009851_20260</name>
</gene>
<dbReference type="InterPro" id="IPR007253">
    <property type="entry name" value="Cell_wall-bd_2"/>
</dbReference>
<name>A0ABN3DKX7_9MICO</name>